<proteinExistence type="predicted"/>
<keyword evidence="10" id="KW-1185">Reference proteome</keyword>
<dbReference type="PROSITE" id="PS50835">
    <property type="entry name" value="IG_LIKE"/>
    <property type="match status" value="1"/>
</dbReference>
<dbReference type="STRING" id="8128.ENSONIP00000040303"/>
<comment type="subcellular location">
    <subcellularLocation>
        <location evidence="1">Membrane</location>
        <topology evidence="1">Single-pass type I membrane protein</topology>
    </subcellularLocation>
</comment>
<dbReference type="PANTHER" id="PTHR19944:SF99">
    <property type="entry name" value="HLA CLASS II HISTOCOMPATIBILITY ANTIGEN, DRB1 BETA CHAIN"/>
    <property type="match status" value="1"/>
</dbReference>
<dbReference type="GeneTree" id="ENSGT00950000183127"/>
<dbReference type="FunCoup" id="I3JRI4">
    <property type="interactions" value="1493"/>
</dbReference>
<keyword evidence="2 6" id="KW-0812">Transmembrane</keyword>
<feature type="domain" description="Ig-like" evidence="8">
    <location>
        <begin position="112"/>
        <end position="201"/>
    </location>
</feature>
<feature type="signal peptide" evidence="7">
    <location>
        <begin position="1"/>
        <end position="20"/>
    </location>
</feature>
<dbReference type="PANTHER" id="PTHR19944">
    <property type="entry name" value="MHC CLASS II-RELATED"/>
    <property type="match status" value="1"/>
</dbReference>
<reference evidence="9" key="2">
    <citation type="submission" date="2025-08" db="UniProtKB">
        <authorList>
            <consortium name="Ensembl"/>
        </authorList>
    </citation>
    <scope>IDENTIFICATION</scope>
</reference>
<evidence type="ECO:0000256" key="3">
    <source>
        <dbReference type="ARBA" id="ARBA00022989"/>
    </source>
</evidence>
<dbReference type="Pfam" id="PF07654">
    <property type="entry name" value="C1-set"/>
    <property type="match status" value="1"/>
</dbReference>
<dbReference type="eggNOG" id="ENOG502RYBQ">
    <property type="taxonomic scope" value="Eukaryota"/>
</dbReference>
<name>I3JRI4_ORENI</name>
<dbReference type="SMART" id="SM00921">
    <property type="entry name" value="MHC_II_beta"/>
    <property type="match status" value="1"/>
</dbReference>
<evidence type="ECO:0000256" key="2">
    <source>
        <dbReference type="ARBA" id="ARBA00022692"/>
    </source>
</evidence>
<dbReference type="SUPFAM" id="SSF48726">
    <property type="entry name" value="Immunoglobulin"/>
    <property type="match status" value="1"/>
</dbReference>
<keyword evidence="4" id="KW-1015">Disulfide bond</keyword>
<dbReference type="InterPro" id="IPR000353">
    <property type="entry name" value="MHC_II_b_N"/>
</dbReference>
<dbReference type="GO" id="GO:0019882">
    <property type="term" value="P:antigen processing and presentation"/>
    <property type="evidence" value="ECO:0007669"/>
    <property type="project" value="InterPro"/>
</dbReference>
<protein>
    <recommendedName>
        <fullName evidence="8">Ig-like domain-containing protein</fullName>
    </recommendedName>
</protein>
<dbReference type="InterPro" id="IPR003597">
    <property type="entry name" value="Ig_C1-set"/>
</dbReference>
<dbReference type="GO" id="GO:0042613">
    <property type="term" value="C:MHC class II protein complex"/>
    <property type="evidence" value="ECO:0007669"/>
    <property type="project" value="InterPro"/>
</dbReference>
<dbReference type="Gene3D" id="3.10.320.10">
    <property type="entry name" value="Class II Histocompatibility Antigen, M Beta Chain, Chain B, domain 1"/>
    <property type="match status" value="1"/>
</dbReference>
<dbReference type="Pfam" id="PF00969">
    <property type="entry name" value="MHC_II_beta"/>
    <property type="match status" value="1"/>
</dbReference>
<feature type="transmembrane region" description="Helical" evidence="6">
    <location>
        <begin position="219"/>
        <end position="240"/>
    </location>
</feature>
<dbReference type="InterPro" id="IPR011162">
    <property type="entry name" value="MHC_I/II-like_Ag-recog"/>
</dbReference>
<keyword evidence="3 6" id="KW-1133">Transmembrane helix</keyword>
<dbReference type="GO" id="GO:0006955">
    <property type="term" value="P:immune response"/>
    <property type="evidence" value="ECO:0007669"/>
    <property type="project" value="InterPro"/>
</dbReference>
<gene>
    <name evidence="9" type="primary">LOC100701242</name>
</gene>
<evidence type="ECO:0000313" key="10">
    <source>
        <dbReference type="Proteomes" id="UP000005207"/>
    </source>
</evidence>
<dbReference type="InterPro" id="IPR036179">
    <property type="entry name" value="Ig-like_dom_sf"/>
</dbReference>
<sequence length="281" mass="31774">MASSFLCLSILFISFSTADGFMEYHVDRCNFNSTDLKDIEYIYSCYYNKIEYARFSSSVGKFVGFTKHGVYNADKWNNDPAELNNRRAQKERYCHNNIGVDYQVALTKSAKPYVKLHSMTPASSHHPAMLVCSVYDFFPSKIKVSWLRDGQEVSSDVTSTEEMADGDWYYQTHSHLEYTPRSGEKISCKVEHASLEKPLITDWDPSSDSSMPESERNKLAIGASGLILGLILSLAGFIYYRRKARGQSMTHTHRPVHTVVSECVGDCVLVSSSFRSYPGSH</sequence>
<dbReference type="InterPro" id="IPR013783">
    <property type="entry name" value="Ig-like_fold"/>
</dbReference>
<dbReference type="SUPFAM" id="SSF54452">
    <property type="entry name" value="MHC antigen-recognition domain"/>
    <property type="match status" value="1"/>
</dbReference>
<reference evidence="9" key="3">
    <citation type="submission" date="2025-09" db="UniProtKB">
        <authorList>
            <consortium name="Ensembl"/>
        </authorList>
    </citation>
    <scope>IDENTIFICATION</scope>
</reference>
<organism evidence="9 10">
    <name type="scientific">Oreochromis niloticus</name>
    <name type="common">Nile tilapia</name>
    <name type="synonym">Tilapia nilotica</name>
    <dbReference type="NCBI Taxonomy" id="8128"/>
    <lineage>
        <taxon>Eukaryota</taxon>
        <taxon>Metazoa</taxon>
        <taxon>Chordata</taxon>
        <taxon>Craniata</taxon>
        <taxon>Vertebrata</taxon>
        <taxon>Euteleostomi</taxon>
        <taxon>Actinopterygii</taxon>
        <taxon>Neopterygii</taxon>
        <taxon>Teleostei</taxon>
        <taxon>Neoteleostei</taxon>
        <taxon>Acanthomorphata</taxon>
        <taxon>Ovalentaria</taxon>
        <taxon>Cichlomorphae</taxon>
        <taxon>Cichliformes</taxon>
        <taxon>Cichlidae</taxon>
        <taxon>African cichlids</taxon>
        <taxon>Pseudocrenilabrinae</taxon>
        <taxon>Oreochromini</taxon>
        <taxon>Oreochromis</taxon>
    </lineage>
</organism>
<keyword evidence="5" id="KW-0325">Glycoprotein</keyword>
<evidence type="ECO:0000259" key="8">
    <source>
        <dbReference type="PROSITE" id="PS50835"/>
    </source>
</evidence>
<evidence type="ECO:0000256" key="4">
    <source>
        <dbReference type="ARBA" id="ARBA00023157"/>
    </source>
</evidence>
<dbReference type="Ensembl" id="ENSONIT00000011487.2">
    <property type="protein sequence ID" value="ENSONIP00000011478.2"/>
    <property type="gene ID" value="ENSONIG00000009129.2"/>
</dbReference>
<reference evidence="10" key="1">
    <citation type="submission" date="2012-01" db="EMBL/GenBank/DDBJ databases">
        <title>The Genome Sequence of Oreochromis niloticus (Nile Tilapia).</title>
        <authorList>
            <consortium name="Broad Institute Genome Assembly Team"/>
            <consortium name="Broad Institute Sequencing Platform"/>
            <person name="Di Palma F."/>
            <person name="Johnson J."/>
            <person name="Lander E.S."/>
            <person name="Lindblad-Toh K."/>
        </authorList>
    </citation>
    <scope>NUCLEOTIDE SEQUENCE [LARGE SCALE GENOMIC DNA]</scope>
</reference>
<accession>I3JRI4</accession>
<dbReference type="Gene3D" id="2.60.40.10">
    <property type="entry name" value="Immunoglobulins"/>
    <property type="match status" value="1"/>
</dbReference>
<dbReference type="Proteomes" id="UP000005207">
    <property type="component" value="Linkage group LG7"/>
</dbReference>
<dbReference type="InParanoid" id="I3JRI4"/>
<evidence type="ECO:0000256" key="1">
    <source>
        <dbReference type="ARBA" id="ARBA00004479"/>
    </source>
</evidence>
<keyword evidence="6" id="KW-0472">Membrane</keyword>
<evidence type="ECO:0000313" key="9">
    <source>
        <dbReference type="Ensembl" id="ENSONIP00000011478.2"/>
    </source>
</evidence>
<evidence type="ECO:0000256" key="7">
    <source>
        <dbReference type="SAM" id="SignalP"/>
    </source>
</evidence>
<dbReference type="OMA" id="PHFIHQF"/>
<dbReference type="InterPro" id="IPR014745">
    <property type="entry name" value="MHC_II_a/b_N"/>
</dbReference>
<dbReference type="InterPro" id="IPR050160">
    <property type="entry name" value="MHC/Immunoglobulin"/>
</dbReference>
<evidence type="ECO:0000256" key="6">
    <source>
        <dbReference type="SAM" id="Phobius"/>
    </source>
</evidence>
<keyword evidence="7" id="KW-0732">Signal</keyword>
<feature type="chain" id="PRO_5025398321" description="Ig-like domain-containing protein" evidence="7">
    <location>
        <begin position="21"/>
        <end position="281"/>
    </location>
</feature>
<evidence type="ECO:0000256" key="5">
    <source>
        <dbReference type="ARBA" id="ARBA00023180"/>
    </source>
</evidence>
<dbReference type="HOGENOM" id="CLU_047501_13_0_1"/>
<dbReference type="AlphaFoldDB" id="I3JRI4"/>
<dbReference type="SMART" id="SM00407">
    <property type="entry name" value="IGc1"/>
    <property type="match status" value="1"/>
</dbReference>
<dbReference type="InterPro" id="IPR007110">
    <property type="entry name" value="Ig-like_dom"/>
</dbReference>